<dbReference type="Proteomes" id="UP000480164">
    <property type="component" value="Unassembled WGS sequence"/>
</dbReference>
<accession>A0A6L6GT12</accession>
<dbReference type="NCBIfam" id="TIGR03359">
    <property type="entry name" value="VI_chp_6"/>
    <property type="match status" value="1"/>
</dbReference>
<evidence type="ECO:0000313" key="2">
    <source>
        <dbReference type="EMBL" id="QGU86618.1"/>
    </source>
</evidence>
<reference evidence="2 3" key="2">
    <citation type="submission" date="2019-12" db="EMBL/GenBank/DDBJ databases">
        <title>Erwinia sp. nov., isolated from droppings of birds in the Qinghai-Tiebt plateau of China.</title>
        <authorList>
            <person name="Ge Y."/>
        </authorList>
    </citation>
    <scope>NUCLEOTIDE SEQUENCE [LARGE SCALE GENOMIC DNA]</scope>
    <source>
        <strain evidence="2 3">J780</strain>
    </source>
</reference>
<gene>
    <name evidence="2" type="primary">tssF</name>
    <name evidence="1" type="ORF">GK011_16335</name>
    <name evidence="2" type="ORF">GN242_05020</name>
</gene>
<reference evidence="1 4" key="1">
    <citation type="submission" date="2019-11" db="EMBL/GenBank/DDBJ databases">
        <title>Erwinia sp. nov., isolated from feces of birds in Tibet plateau of China.</title>
        <authorList>
            <person name="Ge Y."/>
        </authorList>
    </citation>
    <scope>NUCLEOTIDE SEQUENCE [LARGE SCALE GENOMIC DNA]</scope>
    <source>
        <strain evidence="1 4">J316</strain>
    </source>
</reference>
<dbReference type="Pfam" id="PF05947">
    <property type="entry name" value="T6SS_TssF"/>
    <property type="match status" value="1"/>
</dbReference>
<evidence type="ECO:0000313" key="3">
    <source>
        <dbReference type="Proteomes" id="UP000424752"/>
    </source>
</evidence>
<keyword evidence="4" id="KW-1185">Reference proteome</keyword>
<proteinExistence type="predicted"/>
<dbReference type="PANTHER" id="PTHR35370">
    <property type="entry name" value="CYTOPLASMIC PROTEIN-RELATED-RELATED"/>
    <property type="match status" value="1"/>
</dbReference>
<sequence length="577" mass="66218">MESFENLFRDELDYLQQLMAHQAKSSPHLSDFLPNSGDADVARLAEGFSALTARLRQKIIDDFPEITQNLLADVWHLPLRPIPSTSIIHFSPKKHSIDKAMSVPKQSQLFARHDGNTFSFQTCHDLQVEPLTLLHRELTHSAGNSRITLTFRYDGRDVSWQQARPLRLFLSEDKTLAATLMLWLEQYLTRITIQYDSNPLSIDPVVTGWEPDADNLILPTDKPDFWPLQLLPELFYLPHVHDFISLDICNERGSLPLSPGQQFAVSFEFDGAIPIRTVEGAFIMHCVPAINLYRAQTAKIDFQQDQACYTLPLPDNQLFSIHSVVSQQEPENEPGEPKQFIPISAGALAARRNLTYPQQDFFYELRRQQDAFDREQCQLVFYQYDAKPMVRSHLEYFICHYTAADKQAERLEPGMISIPGETIQSDLAVRNITPVTPYYPVMIKTLWPLLSLLQLNTFYFNDINAIKALLKVFDLYPERNVILSRNIQRSIDGLINIVARPIDRLHKGLPFRGMGITLTMDEHCYEGDGEMYKFAVALNSLFSVSQTENSFICMDVIQLHSQEQWCLPQVDGHRKIM</sequence>
<dbReference type="PANTHER" id="PTHR35370:SF1">
    <property type="entry name" value="TYPE VI SECRETION SYSTEM COMPONENT TSSF1"/>
    <property type="match status" value="1"/>
</dbReference>
<dbReference type="EMBL" id="WLZX01000007">
    <property type="protein sequence ID" value="MTD28505.1"/>
    <property type="molecule type" value="Genomic_DNA"/>
</dbReference>
<dbReference type="KEGG" id="erwi:GN242_05020"/>
<evidence type="ECO:0000313" key="1">
    <source>
        <dbReference type="EMBL" id="MTD28505.1"/>
    </source>
</evidence>
<name>A0A6I6ED74_9GAMM</name>
<accession>A0A6I6ED74</accession>
<dbReference type="InterPro" id="IPR010272">
    <property type="entry name" value="T6SS_TssF"/>
</dbReference>
<dbReference type="EMBL" id="CP046509">
    <property type="protein sequence ID" value="QGU86618.1"/>
    <property type="molecule type" value="Genomic_DNA"/>
</dbReference>
<evidence type="ECO:0000313" key="4">
    <source>
        <dbReference type="Proteomes" id="UP000480164"/>
    </source>
</evidence>
<dbReference type="Proteomes" id="UP000424752">
    <property type="component" value="Chromosome"/>
</dbReference>
<dbReference type="AlphaFoldDB" id="A0A6I6ED74"/>
<organism evidence="2 3">
    <name type="scientific">Erwinia sorbitola</name>
    <dbReference type="NCBI Taxonomy" id="2681984"/>
    <lineage>
        <taxon>Bacteria</taxon>
        <taxon>Pseudomonadati</taxon>
        <taxon>Pseudomonadota</taxon>
        <taxon>Gammaproteobacteria</taxon>
        <taxon>Enterobacterales</taxon>
        <taxon>Erwiniaceae</taxon>
        <taxon>Erwinia</taxon>
    </lineage>
</organism>
<protein>
    <submittedName>
        <fullName evidence="2">Type VI secretion system baseplate subunit TssF</fullName>
    </submittedName>
</protein>
<dbReference type="RefSeq" id="WP_154753761.1">
    <property type="nucleotide sequence ID" value="NZ_CP046509.1"/>
</dbReference>